<dbReference type="PANTHER" id="PTHR46362:SF1">
    <property type="entry name" value="GEM-ASSOCIATED PROTEIN 5"/>
    <property type="match status" value="1"/>
</dbReference>
<dbReference type="Pfam" id="PF23775">
    <property type="entry name" value="Beta-prop_RIG_2nd"/>
    <property type="match status" value="1"/>
</dbReference>
<feature type="region of interest" description="Disordered" evidence="4">
    <location>
        <begin position="1471"/>
        <end position="1515"/>
    </location>
</feature>
<dbReference type="InterPro" id="IPR011047">
    <property type="entry name" value="Quinoprotein_ADH-like_sf"/>
</dbReference>
<feature type="compositionally biased region" description="Basic and acidic residues" evidence="4">
    <location>
        <begin position="241"/>
        <end position="250"/>
    </location>
</feature>
<dbReference type="Gene3D" id="2.130.10.10">
    <property type="entry name" value="YVTN repeat-like/Quinoprotein amine dehydrogenase"/>
    <property type="match status" value="2"/>
</dbReference>
<feature type="region of interest" description="Disordered" evidence="4">
    <location>
        <begin position="842"/>
        <end position="875"/>
    </location>
</feature>
<protein>
    <recommendedName>
        <fullName evidence="10">Gem-associated protein 5</fullName>
    </recommendedName>
</protein>
<evidence type="ECO:0000259" key="7">
    <source>
        <dbReference type="Pfam" id="PF23775"/>
    </source>
</evidence>
<dbReference type="OrthoDB" id="7326421at2759"/>
<dbReference type="InterPro" id="IPR056421">
    <property type="entry name" value="TPR_GEMI5"/>
</dbReference>
<keyword evidence="9" id="KW-1185">Reference proteome</keyword>
<keyword evidence="2" id="KW-0677">Repeat</keyword>
<feature type="repeat" description="WD" evidence="3">
    <location>
        <begin position="705"/>
        <end position="747"/>
    </location>
</feature>
<keyword evidence="1 3" id="KW-0853">WD repeat</keyword>
<feature type="region of interest" description="Disordered" evidence="4">
    <location>
        <begin position="338"/>
        <end position="357"/>
    </location>
</feature>
<feature type="repeat" description="WD" evidence="3">
    <location>
        <begin position="662"/>
        <end position="704"/>
    </location>
</feature>
<dbReference type="SMR" id="A0A482WXZ6"/>
<evidence type="ECO:0000256" key="2">
    <source>
        <dbReference type="ARBA" id="ARBA00022737"/>
    </source>
</evidence>
<comment type="caution">
    <text evidence="8">The sequence shown here is derived from an EMBL/GenBank/DDBJ whole genome shotgun (WGS) entry which is preliminary data.</text>
</comment>
<dbReference type="EMBL" id="QKKF02022824">
    <property type="protein sequence ID" value="RZF38041.1"/>
    <property type="molecule type" value="Genomic_DNA"/>
</dbReference>
<dbReference type="Pfam" id="PF00400">
    <property type="entry name" value="WD40"/>
    <property type="match status" value="1"/>
</dbReference>
<evidence type="ECO:0000313" key="8">
    <source>
        <dbReference type="EMBL" id="RZF38041.1"/>
    </source>
</evidence>
<feature type="region of interest" description="Disordered" evidence="4">
    <location>
        <begin position="216"/>
        <end position="250"/>
    </location>
</feature>
<feature type="domain" description="Gem-associated protein 5 TPR" evidence="6">
    <location>
        <begin position="876"/>
        <end position="1083"/>
    </location>
</feature>
<dbReference type="InterPro" id="IPR056432">
    <property type="entry name" value="Beta-prop_GEMI5_1st"/>
</dbReference>
<feature type="compositionally biased region" description="Polar residues" evidence="4">
    <location>
        <begin position="850"/>
        <end position="864"/>
    </location>
</feature>
<dbReference type="SUPFAM" id="SSF50978">
    <property type="entry name" value="WD40 repeat-like"/>
    <property type="match status" value="1"/>
</dbReference>
<evidence type="ECO:0008006" key="10">
    <source>
        <dbReference type="Google" id="ProtNLM"/>
    </source>
</evidence>
<feature type="region of interest" description="Disordered" evidence="4">
    <location>
        <begin position="1339"/>
        <end position="1431"/>
    </location>
</feature>
<dbReference type="InterPro" id="IPR036322">
    <property type="entry name" value="WD40_repeat_dom_sf"/>
</dbReference>
<dbReference type="InterPro" id="IPR001680">
    <property type="entry name" value="WD40_rpt"/>
</dbReference>
<dbReference type="GO" id="GO:0032797">
    <property type="term" value="C:SMN complex"/>
    <property type="evidence" value="ECO:0007669"/>
    <property type="project" value="TreeGrafter"/>
</dbReference>
<feature type="compositionally biased region" description="Basic and acidic residues" evidence="4">
    <location>
        <begin position="216"/>
        <end position="227"/>
    </location>
</feature>
<evidence type="ECO:0000313" key="9">
    <source>
        <dbReference type="Proteomes" id="UP000291343"/>
    </source>
</evidence>
<feature type="compositionally biased region" description="Basic and acidic residues" evidence="4">
    <location>
        <begin position="338"/>
        <end position="348"/>
    </location>
</feature>
<evidence type="ECO:0000259" key="5">
    <source>
        <dbReference type="Pfam" id="PF23770"/>
    </source>
</evidence>
<accession>A0A482WXZ6</accession>
<feature type="repeat" description="WD" evidence="3">
    <location>
        <begin position="55"/>
        <end position="102"/>
    </location>
</feature>
<reference evidence="8 9" key="1">
    <citation type="journal article" date="2017" name="Gigascience">
        <title>Genome sequence of the small brown planthopper, Laodelphax striatellus.</title>
        <authorList>
            <person name="Zhu J."/>
            <person name="Jiang F."/>
            <person name="Wang X."/>
            <person name="Yang P."/>
            <person name="Bao Y."/>
            <person name="Zhao W."/>
            <person name="Wang W."/>
            <person name="Lu H."/>
            <person name="Wang Q."/>
            <person name="Cui N."/>
            <person name="Li J."/>
            <person name="Chen X."/>
            <person name="Luo L."/>
            <person name="Yu J."/>
            <person name="Kang L."/>
            <person name="Cui F."/>
        </authorList>
    </citation>
    <scope>NUCLEOTIDE SEQUENCE [LARGE SCALE GENOMIC DNA]</scope>
    <source>
        <strain evidence="8">Lst14</strain>
    </source>
</reference>
<feature type="domain" description="Gem-associated protein 5 first beta-propeller" evidence="5">
    <location>
        <begin position="23"/>
        <end position="222"/>
    </location>
</feature>
<dbReference type="SUPFAM" id="SSF50998">
    <property type="entry name" value="Quinoprotein alcohol dehydrogenase-like"/>
    <property type="match status" value="1"/>
</dbReference>
<dbReference type="InParanoid" id="A0A482WXZ6"/>
<evidence type="ECO:0000256" key="3">
    <source>
        <dbReference type="PROSITE-ProRule" id="PRU00221"/>
    </source>
</evidence>
<feature type="compositionally biased region" description="Basic and acidic residues" evidence="4">
    <location>
        <begin position="1503"/>
        <end position="1515"/>
    </location>
</feature>
<dbReference type="PROSITE" id="PS50082">
    <property type="entry name" value="WD_REPEATS_2"/>
    <property type="match status" value="3"/>
</dbReference>
<evidence type="ECO:0000256" key="1">
    <source>
        <dbReference type="ARBA" id="ARBA00022574"/>
    </source>
</evidence>
<evidence type="ECO:0000259" key="6">
    <source>
        <dbReference type="Pfam" id="PF23774"/>
    </source>
</evidence>
<organism evidence="8 9">
    <name type="scientific">Laodelphax striatellus</name>
    <name type="common">Small brown planthopper</name>
    <name type="synonym">Delphax striatella</name>
    <dbReference type="NCBI Taxonomy" id="195883"/>
    <lineage>
        <taxon>Eukaryota</taxon>
        <taxon>Metazoa</taxon>
        <taxon>Ecdysozoa</taxon>
        <taxon>Arthropoda</taxon>
        <taxon>Hexapoda</taxon>
        <taxon>Insecta</taxon>
        <taxon>Pterygota</taxon>
        <taxon>Neoptera</taxon>
        <taxon>Paraneoptera</taxon>
        <taxon>Hemiptera</taxon>
        <taxon>Auchenorrhyncha</taxon>
        <taxon>Fulgoroidea</taxon>
        <taxon>Delphacidae</taxon>
        <taxon>Criomorphinae</taxon>
        <taxon>Laodelphax</taxon>
    </lineage>
</organism>
<dbReference type="Pfam" id="PF23770">
    <property type="entry name" value="Beta-prop_RIG_1st"/>
    <property type="match status" value="1"/>
</dbReference>
<dbReference type="InterPro" id="IPR019775">
    <property type="entry name" value="WD40_repeat_CS"/>
</dbReference>
<dbReference type="Proteomes" id="UP000291343">
    <property type="component" value="Unassembled WGS sequence"/>
</dbReference>
<dbReference type="PROSITE" id="PS50294">
    <property type="entry name" value="WD_REPEATS_REGION"/>
    <property type="match status" value="3"/>
</dbReference>
<proteinExistence type="predicted"/>
<evidence type="ECO:0000256" key="4">
    <source>
        <dbReference type="SAM" id="MobiDB-lite"/>
    </source>
</evidence>
<dbReference type="GO" id="GO:0005634">
    <property type="term" value="C:nucleus"/>
    <property type="evidence" value="ECO:0007669"/>
    <property type="project" value="TreeGrafter"/>
</dbReference>
<dbReference type="InterPro" id="IPR052640">
    <property type="entry name" value="Gemin-5"/>
</dbReference>
<feature type="compositionally biased region" description="Basic and acidic residues" evidence="4">
    <location>
        <begin position="1356"/>
        <end position="1431"/>
    </location>
</feature>
<dbReference type="GO" id="GO:0000387">
    <property type="term" value="P:spliceosomal snRNP assembly"/>
    <property type="evidence" value="ECO:0007669"/>
    <property type="project" value="TreeGrafter"/>
</dbReference>
<name>A0A482WXZ6_LAOST</name>
<dbReference type="InterPro" id="IPR015943">
    <property type="entry name" value="WD40/YVTN_repeat-like_dom_sf"/>
</dbReference>
<gene>
    <name evidence="8" type="ORF">LSTR_LSTR006440</name>
</gene>
<dbReference type="Pfam" id="PF23774">
    <property type="entry name" value="TPR_GEMI5"/>
    <property type="match status" value="1"/>
</dbReference>
<feature type="domain" description="Gem-associated protein 5 second beta-propeller" evidence="7">
    <location>
        <begin position="427"/>
        <end position="556"/>
    </location>
</feature>
<dbReference type="InterPro" id="IPR056424">
    <property type="entry name" value="Beta-prop_GEMI5_2nd"/>
</dbReference>
<dbReference type="SMART" id="SM00320">
    <property type="entry name" value="WD40"/>
    <property type="match status" value="10"/>
</dbReference>
<dbReference type="PANTHER" id="PTHR46362">
    <property type="entry name" value="GEM-ASSOCIATED PROTEIN 5"/>
    <property type="match status" value="1"/>
</dbReference>
<dbReference type="GO" id="GO:0003730">
    <property type="term" value="F:mRNA 3'-UTR binding"/>
    <property type="evidence" value="ECO:0007669"/>
    <property type="project" value="TreeGrafter"/>
</dbReference>
<dbReference type="STRING" id="195883.A0A482WXZ6"/>
<feature type="compositionally biased region" description="Basic and acidic residues" evidence="4">
    <location>
        <begin position="1481"/>
        <end position="1493"/>
    </location>
</feature>
<sequence length="1600" mass="179178">MNPIVIPPSPSWYLSKVINSRSDGTIAYGARHEVVIIKSKSEDHSFENFEISFIPLAHKDRINSIVFSPPNCIDEFKNSIATCSDDGSVRIWDFETQELKLVNSGHQEGQKIVDVDWSSADPSLVVAVADSSTLMCWDILSNVTRRINVGFKISPTCVAACPHDKMLVAVGAKGGVILIVNLKGNGLLQNRMRSHEADIVSLSWCPVKHNIFQERENVESSKPKNGELEATNGKLSSDESESSKKDPNKENDVYLLASGSKDRLIYFWRAGSDCRYEAFVTMPQQPLSSGYRRKIPDKWDSQCPSSWICVKWIDPYTLISGSPFGELLEWDLANVQPREKEKEKEKSLKNKKPVPKPVKALHGNHTKGLYCVACPDLPSRPCKKNENRHIWSTAVDKKLVCTSLKTGKVTAEITTIGGIVYCLAISPLDPNRIAIGVGDSKILIWNMASETSSLTVLWQRVNGKVMALEWHPTDENLLAFGTGEGRVGLFDVSSTKPPIIFRQYHRRSVYRLCWAPFVIKPENQADEKLALFSVGDGDVLQMNLDHPDADPVNLQEKFVEADRSSGSNKPIGRTDILWKPDRSLLALGNENGVIYIFDGETMVKKHIICAHKKLVQSLRWHPPSVTSDVAGLSPCHHWLATASDVLKVFDVQSDSSKEVAVFNLQKEKIVDVSWSPHINGRLVSVSYDYTVQVWDVMNKTPLVSYLSHHNAVLTAVWSPLDPDIIISGSADNTLRAWRVSEQTDQRPSEKLCSRFITGKTKINNRLKKMANVPEAVDVTKERVSSPVASNSANTSKSESDIMKECITSQSQKIKGKSLFPVSGTAMNLSRHMKEHFQMWKEAKSKESKATANETAVNGNGTHSPSPTPPNKDTGYLDFFSDGNAMRRLLMGEEVQLTEIGHQQQVRDCMLWRGDVTGMIQEAIQKKQLTPYLVALAPMASVRIWKDACSVYAEQLSNQGEHMKAAGFLIAIHKIEEAVQLLADNKLFREAIALAKCRLPSNDPLIKTVMNDFANYSLTNGQLHLAAHCFLSLDEPLTASQALARCKDLSSMRLAALLALEANAQDIAINLAKNCFRSALIASDFNTCAEILDEHPGLKFLNVWANASKFINEIAKPDVESQFDWIKGNKKTEKTCDMIIERIRQDAKSYPNCYETLRKHITNFIQLDTDKQLWLYISCELTLAGTAESNLVSLKHLVKAMASAYKYQMLNGSKEPLFRLCMLLFPEGPMSQEHLFKRQENYEENEKNLMSSVNSYLFAGIFGWLSDNMKNIPENLKQGETKDFEWVKKFVSFFRFDLFNSQNVEYFKNVKMIEDLEHKIALSKCVTNNDKIEGRVILTAVRKQNRNKSNPSSPKVENGDHKKSANVKDNEGIKIEDSASNSDKENSAANKKIEDGQVGEKEKNETKKDDGASKECVNEGKLAKTTPNEEKANISEAIANENEKTKELVVETEKNETKKEVESIKCVKPENSEHVTPVEVKSTIKEEKSEKSKNEVVVAPGMNESKKNNAESECVKQETPTLVIPVGVKSTISDAEKNLSCIKEFKIKFETERISVPNPFSSFIDILSVVQSLTKDAHPDLYQDMEDKLQEAWKKANETCK</sequence>
<dbReference type="PROSITE" id="PS00678">
    <property type="entry name" value="WD_REPEATS_1"/>
    <property type="match status" value="2"/>
</dbReference>